<comment type="caution">
    <text evidence="3">The sequence shown here is derived from an EMBL/GenBank/DDBJ whole genome shotgun (WGS) entry which is preliminary data.</text>
</comment>
<sequence>MNEIPHDDLPRSPSGRVPKWVADEARTGKENVPDLWRQGPTVYGPPATVQTSRPARHGRRAGRVTRRSVRVSRRPARGIRQSAGYQNTLVVFVVVVFITGAWFKYGNAFGTHTPVAGAPTGLGGINVPVPPAPGAAAGTTIPENVRTAMGFPTPGFEAGAVSLGQPTVVSPASSSYKFLHVQADGITPVSWDPCRPIHYVTRTAGAPPGGNDMIAAAVSAVSAASGLVFVNDGATDESDPLRSTRPLSQPALYGDRWAPVLIQWDTEAQNMRLAGKIAGVGGPTPVSIDGQLLVNVTGGIQLDVEQVMDAQAYDGQGVTIVMHELAHLVGLDHVADPGQIMNPSAVPGVNTFQAGDLTGLALLGKGSCDPRL</sequence>
<dbReference type="EMBL" id="BJWH01000026">
    <property type="protein sequence ID" value="GEM00062.1"/>
    <property type="molecule type" value="Genomic_DNA"/>
</dbReference>
<dbReference type="GO" id="GO:0008237">
    <property type="term" value="F:metallopeptidase activity"/>
    <property type="evidence" value="ECO:0007669"/>
    <property type="project" value="InterPro"/>
</dbReference>
<evidence type="ECO:0000313" key="3">
    <source>
        <dbReference type="EMBL" id="GEM00062.1"/>
    </source>
</evidence>
<dbReference type="OrthoDB" id="4297752at2"/>
<reference evidence="3 4" key="1">
    <citation type="submission" date="2019-07" db="EMBL/GenBank/DDBJ databases">
        <title>Whole genome shotgun sequence of Cellulomonas terrae NBRC 100819.</title>
        <authorList>
            <person name="Hosoyama A."/>
            <person name="Uohara A."/>
            <person name="Ohji S."/>
            <person name="Ichikawa N."/>
        </authorList>
    </citation>
    <scope>NUCLEOTIDE SEQUENCE [LARGE SCALE GENOMIC DNA]</scope>
    <source>
        <strain evidence="3 4">NBRC 100819</strain>
    </source>
</reference>
<dbReference type="SUPFAM" id="SSF55486">
    <property type="entry name" value="Metalloproteases ('zincins'), catalytic domain"/>
    <property type="match status" value="1"/>
</dbReference>
<evidence type="ECO:0000256" key="1">
    <source>
        <dbReference type="SAM" id="MobiDB-lite"/>
    </source>
</evidence>
<keyword evidence="2" id="KW-1133">Transmembrane helix</keyword>
<dbReference type="RefSeq" id="WP_146847667.1">
    <property type="nucleotide sequence ID" value="NZ_BJWH01000026.1"/>
</dbReference>
<feature type="compositionally biased region" description="Basic and acidic residues" evidence="1">
    <location>
        <begin position="1"/>
        <end position="10"/>
    </location>
</feature>
<feature type="compositionally biased region" description="Basic and acidic residues" evidence="1">
    <location>
        <begin position="21"/>
        <end position="32"/>
    </location>
</feature>
<feature type="compositionally biased region" description="Basic residues" evidence="1">
    <location>
        <begin position="54"/>
        <end position="73"/>
    </location>
</feature>
<evidence type="ECO:0008006" key="5">
    <source>
        <dbReference type="Google" id="ProtNLM"/>
    </source>
</evidence>
<keyword evidence="2" id="KW-0472">Membrane</keyword>
<proteinExistence type="predicted"/>
<dbReference type="Gene3D" id="3.40.390.10">
    <property type="entry name" value="Collagenase (Catalytic Domain)"/>
    <property type="match status" value="1"/>
</dbReference>
<dbReference type="Proteomes" id="UP000321049">
    <property type="component" value="Unassembled WGS sequence"/>
</dbReference>
<gene>
    <name evidence="3" type="ORF">CTE05_36080</name>
</gene>
<keyword evidence="2" id="KW-0812">Transmembrane</keyword>
<organism evidence="3 4">
    <name type="scientific">Cellulomonas terrae</name>
    <dbReference type="NCBI Taxonomy" id="311234"/>
    <lineage>
        <taxon>Bacteria</taxon>
        <taxon>Bacillati</taxon>
        <taxon>Actinomycetota</taxon>
        <taxon>Actinomycetes</taxon>
        <taxon>Micrococcales</taxon>
        <taxon>Cellulomonadaceae</taxon>
        <taxon>Cellulomonas</taxon>
    </lineage>
</organism>
<dbReference type="InterPro" id="IPR024079">
    <property type="entry name" value="MetalloPept_cat_dom_sf"/>
</dbReference>
<evidence type="ECO:0000313" key="4">
    <source>
        <dbReference type="Proteomes" id="UP000321049"/>
    </source>
</evidence>
<accession>A0A511JPW4</accession>
<feature type="transmembrane region" description="Helical" evidence="2">
    <location>
        <begin position="83"/>
        <end position="103"/>
    </location>
</feature>
<evidence type="ECO:0000256" key="2">
    <source>
        <dbReference type="SAM" id="Phobius"/>
    </source>
</evidence>
<keyword evidence="4" id="KW-1185">Reference proteome</keyword>
<protein>
    <recommendedName>
        <fullName evidence="5">Peptidase M10 metallopeptidase domain-containing protein</fullName>
    </recommendedName>
</protein>
<feature type="region of interest" description="Disordered" evidence="1">
    <location>
        <begin position="1"/>
        <end position="73"/>
    </location>
</feature>
<name>A0A511JPW4_9CELL</name>
<dbReference type="AlphaFoldDB" id="A0A511JPW4"/>